<sequence>MYKGIICIIPLGIFKVFFCMLIFNLKKTIFKLVEDYRGGCKDGLISELVVDIILKRGGGKKCIY</sequence>
<keyword evidence="3" id="KW-1185">Reference proteome</keyword>
<gene>
    <name evidence="2" type="ORF">DESME_09150</name>
</gene>
<keyword evidence="1" id="KW-0472">Membrane</keyword>
<accession>W0ECI6</accession>
<reference evidence="2 3" key="1">
    <citation type="submission" date="2013-12" db="EMBL/GenBank/DDBJ databases">
        <authorList>
            <consortium name="DOE Joint Genome Institute"/>
            <person name="Smidt H."/>
            <person name="Huntemann M."/>
            <person name="Han J."/>
            <person name="Chen A."/>
            <person name="Kyrpides N."/>
            <person name="Mavromatis K."/>
            <person name="Markowitz V."/>
            <person name="Palaniappan K."/>
            <person name="Ivanova N."/>
            <person name="Schaumberg A."/>
            <person name="Pati A."/>
            <person name="Liolios K."/>
            <person name="Nordberg H.P."/>
            <person name="Cantor M.N."/>
            <person name="Hua S.X."/>
            <person name="Woyke T."/>
        </authorList>
    </citation>
    <scope>NUCLEOTIDE SEQUENCE [LARGE SCALE GENOMIC DNA]</scope>
    <source>
        <strain evidence="3">DSM 15288</strain>
    </source>
</reference>
<dbReference type="STRING" id="871968.DESME_09150"/>
<proteinExistence type="predicted"/>
<dbReference type="KEGG" id="dmt:DESME_09150"/>
<dbReference type="HOGENOM" id="CLU_2860405_0_0_9"/>
<protein>
    <submittedName>
        <fullName evidence="2">Uncharacterized protein</fullName>
    </submittedName>
</protein>
<keyword evidence="1" id="KW-0812">Transmembrane</keyword>
<dbReference type="EMBL" id="CP007032">
    <property type="protein sequence ID" value="AHF08595.1"/>
    <property type="molecule type" value="Genomic_DNA"/>
</dbReference>
<keyword evidence="1" id="KW-1133">Transmembrane helix</keyword>
<evidence type="ECO:0000313" key="2">
    <source>
        <dbReference type="EMBL" id="AHF08595.1"/>
    </source>
</evidence>
<dbReference type="AlphaFoldDB" id="W0ECI6"/>
<evidence type="ECO:0000256" key="1">
    <source>
        <dbReference type="SAM" id="Phobius"/>
    </source>
</evidence>
<name>W0ECI6_9FIRM</name>
<organism evidence="2 3">
    <name type="scientific">Desulfitobacterium metallireducens DSM 15288</name>
    <dbReference type="NCBI Taxonomy" id="871968"/>
    <lineage>
        <taxon>Bacteria</taxon>
        <taxon>Bacillati</taxon>
        <taxon>Bacillota</taxon>
        <taxon>Clostridia</taxon>
        <taxon>Eubacteriales</taxon>
        <taxon>Desulfitobacteriaceae</taxon>
        <taxon>Desulfitobacterium</taxon>
    </lineage>
</organism>
<evidence type="ECO:0000313" key="3">
    <source>
        <dbReference type="Proteomes" id="UP000010847"/>
    </source>
</evidence>
<feature type="transmembrane region" description="Helical" evidence="1">
    <location>
        <begin position="6"/>
        <end position="25"/>
    </location>
</feature>
<dbReference type="Proteomes" id="UP000010847">
    <property type="component" value="Chromosome"/>
</dbReference>